<dbReference type="EMBL" id="JAGMUV010000011">
    <property type="protein sequence ID" value="KAH7140878.1"/>
    <property type="molecule type" value="Genomic_DNA"/>
</dbReference>
<reference evidence="3" key="1">
    <citation type="journal article" date="2021" name="Nat. Commun.">
        <title>Genetic determinants of endophytism in the Arabidopsis root mycobiome.</title>
        <authorList>
            <person name="Mesny F."/>
            <person name="Miyauchi S."/>
            <person name="Thiergart T."/>
            <person name="Pickel B."/>
            <person name="Atanasova L."/>
            <person name="Karlsson M."/>
            <person name="Huettel B."/>
            <person name="Barry K.W."/>
            <person name="Haridas S."/>
            <person name="Chen C."/>
            <person name="Bauer D."/>
            <person name="Andreopoulos W."/>
            <person name="Pangilinan J."/>
            <person name="LaButti K."/>
            <person name="Riley R."/>
            <person name="Lipzen A."/>
            <person name="Clum A."/>
            <person name="Drula E."/>
            <person name="Henrissat B."/>
            <person name="Kohler A."/>
            <person name="Grigoriev I.V."/>
            <person name="Martin F.M."/>
            <person name="Hacquard S."/>
        </authorList>
    </citation>
    <scope>NUCLEOTIDE SEQUENCE</scope>
    <source>
        <strain evidence="3">MPI-CAGE-AT-0147</strain>
    </source>
</reference>
<feature type="domain" description="Zn(2)-C6 fungal-type" evidence="2">
    <location>
        <begin position="10"/>
        <end position="38"/>
    </location>
</feature>
<dbReference type="PANTHER" id="PTHR38111">
    <property type="entry name" value="ZN(2)-C6 FUNGAL-TYPE DOMAIN-CONTAINING PROTEIN-RELATED"/>
    <property type="match status" value="1"/>
</dbReference>
<dbReference type="InterPro" id="IPR036864">
    <property type="entry name" value="Zn2-C6_fun-type_DNA-bd_sf"/>
</dbReference>
<evidence type="ECO:0000259" key="2">
    <source>
        <dbReference type="PROSITE" id="PS50048"/>
    </source>
</evidence>
<sequence>MVGVAGRSIACHTCKQRKIRCGGEKPVCSNCIKSGRSCAGYQRSHAFILSQYAVATSTESSNNTLQLTDPHDPSPVLLSRWKKRLPDRSAIISSRKAHLNQATTHSFPLVSMSPHNAFRDQLLHLFIDGQYPSDVISHSLLGPHRKWLLRLGSLSSLSPALECTILAVCTAWLGRRDSHDDLERKSLTLYTTGLRKLQHAIDNPATQHDEQTLTACMALCMYEFTNCPGRTIEAYVNHYDGAMELLRLRGAKAHSQGLSHGIFQALRMHAIFHGLRQRKATFLAQPEWIEKPWNTTPKDHHDVLMDLFLQFPNILNKIDALGHDASPQKAVAGCAGILQDCQRLEADLGAWLSGYRVAAAGPLYWPELSTIVSETDSLELGKLFPVSVCFPSFRVAETMVLYWTLGVLLHFHAYKIQQKLCAAQDLVATYHDETHSASSLELVDTIAQHFPSDKALPPLNHQEESYQTSARYICQSLEYFSQIKPRNLGLNTMLPSLVVVRAIWSIAPGHWAREQAWVNETLTRVQQMGTKLVGCI</sequence>
<dbReference type="GO" id="GO:0008270">
    <property type="term" value="F:zinc ion binding"/>
    <property type="evidence" value="ECO:0007669"/>
    <property type="project" value="InterPro"/>
</dbReference>
<dbReference type="PANTHER" id="PTHR38111:SF11">
    <property type="entry name" value="TRANSCRIPTION FACTOR DOMAIN-CONTAINING PROTEIN-RELATED"/>
    <property type="match status" value="1"/>
</dbReference>
<dbReference type="InterPro" id="IPR021858">
    <property type="entry name" value="Fun_TF"/>
</dbReference>
<dbReference type="Gene3D" id="4.10.240.10">
    <property type="entry name" value="Zn(2)-C6 fungal-type DNA-binding domain"/>
    <property type="match status" value="1"/>
</dbReference>
<dbReference type="CDD" id="cd00067">
    <property type="entry name" value="GAL4"/>
    <property type="match status" value="1"/>
</dbReference>
<dbReference type="AlphaFoldDB" id="A0A9P9ENH3"/>
<dbReference type="InterPro" id="IPR001138">
    <property type="entry name" value="Zn2Cys6_DnaBD"/>
</dbReference>
<dbReference type="GO" id="GO:0000981">
    <property type="term" value="F:DNA-binding transcription factor activity, RNA polymerase II-specific"/>
    <property type="evidence" value="ECO:0007669"/>
    <property type="project" value="InterPro"/>
</dbReference>
<evidence type="ECO:0000313" key="4">
    <source>
        <dbReference type="Proteomes" id="UP000738349"/>
    </source>
</evidence>
<evidence type="ECO:0000313" key="3">
    <source>
        <dbReference type="EMBL" id="KAH7140878.1"/>
    </source>
</evidence>
<dbReference type="InterPro" id="IPR053178">
    <property type="entry name" value="Osmoadaptation_assoc"/>
</dbReference>
<dbReference type="PROSITE" id="PS00463">
    <property type="entry name" value="ZN2_CY6_FUNGAL_1"/>
    <property type="match status" value="1"/>
</dbReference>
<gene>
    <name evidence="3" type="ORF">EDB81DRAFT_655438</name>
</gene>
<evidence type="ECO:0000256" key="1">
    <source>
        <dbReference type="ARBA" id="ARBA00023242"/>
    </source>
</evidence>
<dbReference type="OrthoDB" id="5126878at2759"/>
<dbReference type="Pfam" id="PF00172">
    <property type="entry name" value="Zn_clus"/>
    <property type="match status" value="1"/>
</dbReference>
<dbReference type="Pfam" id="PF11951">
    <property type="entry name" value="Fungal_trans_2"/>
    <property type="match status" value="1"/>
</dbReference>
<organism evidence="3 4">
    <name type="scientific">Dactylonectria macrodidyma</name>
    <dbReference type="NCBI Taxonomy" id="307937"/>
    <lineage>
        <taxon>Eukaryota</taxon>
        <taxon>Fungi</taxon>
        <taxon>Dikarya</taxon>
        <taxon>Ascomycota</taxon>
        <taxon>Pezizomycotina</taxon>
        <taxon>Sordariomycetes</taxon>
        <taxon>Hypocreomycetidae</taxon>
        <taxon>Hypocreales</taxon>
        <taxon>Nectriaceae</taxon>
        <taxon>Dactylonectria</taxon>
    </lineage>
</organism>
<accession>A0A9P9ENH3</accession>
<comment type="caution">
    <text evidence="3">The sequence shown here is derived from an EMBL/GenBank/DDBJ whole genome shotgun (WGS) entry which is preliminary data.</text>
</comment>
<proteinExistence type="predicted"/>
<keyword evidence="1" id="KW-0539">Nucleus</keyword>
<dbReference type="SMART" id="SM00066">
    <property type="entry name" value="GAL4"/>
    <property type="match status" value="1"/>
</dbReference>
<protein>
    <recommendedName>
        <fullName evidence="2">Zn(2)-C6 fungal-type domain-containing protein</fullName>
    </recommendedName>
</protein>
<dbReference type="SUPFAM" id="SSF57701">
    <property type="entry name" value="Zn2/Cys6 DNA-binding domain"/>
    <property type="match status" value="1"/>
</dbReference>
<dbReference type="Proteomes" id="UP000738349">
    <property type="component" value="Unassembled WGS sequence"/>
</dbReference>
<keyword evidence="4" id="KW-1185">Reference proteome</keyword>
<name>A0A9P9ENH3_9HYPO</name>
<dbReference type="PROSITE" id="PS50048">
    <property type="entry name" value="ZN2_CY6_FUNGAL_2"/>
    <property type="match status" value="1"/>
</dbReference>